<name>A0A9P4X773_9HYPO</name>
<proteinExistence type="predicted"/>
<protein>
    <submittedName>
        <fullName evidence="1">Uncharacterized protein</fullName>
    </submittedName>
</protein>
<accession>A0A9P4X773</accession>
<evidence type="ECO:0000313" key="2">
    <source>
        <dbReference type="Proteomes" id="UP000801864"/>
    </source>
</evidence>
<gene>
    <name evidence="1" type="ORF">CFAM422_011199</name>
</gene>
<dbReference type="Proteomes" id="UP000801864">
    <property type="component" value="Unassembled WGS sequence"/>
</dbReference>
<reference evidence="1 2" key="1">
    <citation type="submission" date="2018-06" db="EMBL/GenBank/DDBJ databases">
        <title>Genome analysis of cellulolytic fungus Trichoderma lentiforme CFAM-422.</title>
        <authorList>
            <person name="Steindorff A.S."/>
            <person name="Formighieri E.F."/>
            <person name="Midorikawa G.E.O."/>
            <person name="Tamietti M.S."/>
            <person name="Ramos E.Z."/>
            <person name="Silva A.S."/>
            <person name="Bon E.P.S."/>
            <person name="Mendes T.D."/>
            <person name="Damaso M.C.T."/>
            <person name="Favaro L.C.L."/>
        </authorList>
    </citation>
    <scope>NUCLEOTIDE SEQUENCE [LARGE SCALE GENOMIC DNA]</scope>
    <source>
        <strain evidence="1 2">CFAM-422</strain>
    </source>
</reference>
<dbReference type="AlphaFoldDB" id="A0A9P4X773"/>
<comment type="caution">
    <text evidence="1">The sequence shown here is derived from an EMBL/GenBank/DDBJ whole genome shotgun (WGS) entry which is preliminary data.</text>
</comment>
<sequence>MKGVPFNSFKDAVFISHIVIWTRFFLGYLQHKADYWWSFQKGSTSRQIGALLACHGPFSVKDREPINKPMEDHVVEVHKDADRALDI</sequence>
<evidence type="ECO:0000313" key="1">
    <source>
        <dbReference type="EMBL" id="KAF3060423.1"/>
    </source>
</evidence>
<keyword evidence="2" id="KW-1185">Reference proteome</keyword>
<organism evidence="1 2">
    <name type="scientific">Trichoderma lentiforme</name>
    <dbReference type="NCBI Taxonomy" id="1567552"/>
    <lineage>
        <taxon>Eukaryota</taxon>
        <taxon>Fungi</taxon>
        <taxon>Dikarya</taxon>
        <taxon>Ascomycota</taxon>
        <taxon>Pezizomycotina</taxon>
        <taxon>Sordariomycetes</taxon>
        <taxon>Hypocreomycetidae</taxon>
        <taxon>Hypocreales</taxon>
        <taxon>Hypocreaceae</taxon>
        <taxon>Trichoderma</taxon>
    </lineage>
</organism>
<dbReference type="EMBL" id="QLNT01000023">
    <property type="protein sequence ID" value="KAF3060423.1"/>
    <property type="molecule type" value="Genomic_DNA"/>
</dbReference>